<dbReference type="KEGG" id="lgi:LOTGIDRAFT_166946"/>
<evidence type="ECO:0000259" key="1">
    <source>
        <dbReference type="Pfam" id="PF23265"/>
    </source>
</evidence>
<dbReference type="InterPro" id="IPR056564">
    <property type="entry name" value="Ig-like_KY"/>
</dbReference>
<proteinExistence type="predicted"/>
<organism evidence="2 3">
    <name type="scientific">Lottia gigantea</name>
    <name type="common">Giant owl limpet</name>
    <dbReference type="NCBI Taxonomy" id="225164"/>
    <lineage>
        <taxon>Eukaryota</taxon>
        <taxon>Metazoa</taxon>
        <taxon>Spiralia</taxon>
        <taxon>Lophotrochozoa</taxon>
        <taxon>Mollusca</taxon>
        <taxon>Gastropoda</taxon>
        <taxon>Patellogastropoda</taxon>
        <taxon>Lottioidea</taxon>
        <taxon>Lottiidae</taxon>
        <taxon>Lottia</taxon>
    </lineage>
</organism>
<gene>
    <name evidence="2" type="ORF">LOTGIDRAFT_166946</name>
</gene>
<dbReference type="PANTHER" id="PTHR47020">
    <property type="entry name" value="HILLARIN"/>
    <property type="match status" value="1"/>
</dbReference>
<feature type="domain" description="KY-like immunoglobulin-like" evidence="1">
    <location>
        <begin position="225"/>
        <end position="351"/>
    </location>
</feature>
<dbReference type="InterPro" id="IPR053041">
    <property type="entry name" value="Transglut-like_Superfamily_Mod"/>
</dbReference>
<dbReference type="RefSeq" id="XP_009062654.1">
    <property type="nucleotide sequence ID" value="XM_009064406.1"/>
</dbReference>
<keyword evidence="3" id="KW-1185">Reference proteome</keyword>
<dbReference type="Pfam" id="PF23265">
    <property type="entry name" value="Ig-like_KY"/>
    <property type="match status" value="1"/>
</dbReference>
<dbReference type="Proteomes" id="UP000030746">
    <property type="component" value="Unassembled WGS sequence"/>
</dbReference>
<dbReference type="OrthoDB" id="6159882at2759"/>
<dbReference type="STRING" id="225164.V4BDI8"/>
<dbReference type="EMBL" id="KB203019">
    <property type="protein sequence ID" value="ESO86674.1"/>
    <property type="molecule type" value="Genomic_DNA"/>
</dbReference>
<dbReference type="CTD" id="20240486"/>
<accession>V4BDI8</accession>
<dbReference type="InterPro" id="IPR038765">
    <property type="entry name" value="Papain-like_cys_pep_sf"/>
</dbReference>
<dbReference type="GeneID" id="20240486"/>
<evidence type="ECO:0000313" key="2">
    <source>
        <dbReference type="EMBL" id="ESO86674.1"/>
    </source>
</evidence>
<reference evidence="2 3" key="1">
    <citation type="journal article" date="2013" name="Nature">
        <title>Insights into bilaterian evolution from three spiralian genomes.</title>
        <authorList>
            <person name="Simakov O."/>
            <person name="Marletaz F."/>
            <person name="Cho S.J."/>
            <person name="Edsinger-Gonzales E."/>
            <person name="Havlak P."/>
            <person name="Hellsten U."/>
            <person name="Kuo D.H."/>
            <person name="Larsson T."/>
            <person name="Lv J."/>
            <person name="Arendt D."/>
            <person name="Savage R."/>
            <person name="Osoegawa K."/>
            <person name="de Jong P."/>
            <person name="Grimwood J."/>
            <person name="Chapman J.A."/>
            <person name="Shapiro H."/>
            <person name="Aerts A."/>
            <person name="Otillar R.P."/>
            <person name="Terry A.Y."/>
            <person name="Boore J.L."/>
            <person name="Grigoriev I.V."/>
            <person name="Lindberg D.R."/>
            <person name="Seaver E.C."/>
            <person name="Weisblat D.A."/>
            <person name="Putnam N.H."/>
            <person name="Rokhsar D.S."/>
        </authorList>
    </citation>
    <scope>NUCLEOTIDE SEQUENCE [LARGE SCALE GENOMIC DNA]</scope>
</reference>
<name>V4BDI8_LOTGI</name>
<evidence type="ECO:0000313" key="3">
    <source>
        <dbReference type="Proteomes" id="UP000030746"/>
    </source>
</evidence>
<dbReference type="OMA" id="FNCYISH"/>
<sequence length="480" mass="55213">MLDIFPKREPPPISREDLLEGVSFDDVDRKATEVPDDKLDTFESLVEYLTKDIDEPLLKLRALFIWLGNQNILKTDYGNVESDTPKGMLQAIKEDFDYNHILDKLCRFADIPCSLIEGRQRLLPDDGDKLANQPSAWCAVFVKGWRFVVPNRCFLGLFGDNTGKNWQKVEQDGLRTQENDPVLSEYRHIFEEYFFLMDPSSMIYFYRPNNDKWQLLKTPISEALFMSQPCVFPSFFESGLQLRKGQLAEVKAQHGHANIVLRTTEEDWSDRLLYTLYFRTGQEKEFPATISADKYVILSNPDLKGEISIEVRFPVEGIYRLNFQLQSKFHRTFLKFILKCEDAKFKCKPLPLTPEIGWGPGKEAKQIGIKDISHTDGIIHTKASEDLNIEFKVNPGTTISTRYLTTTKPANDQEMKKRVKTRVRNGDVHIWVNLIDGEGVIEISAKKKGSNEPTQNVINYLVSTEETPKRLKLKEVNTAC</sequence>
<dbReference type="PANTHER" id="PTHR47020:SF1">
    <property type="entry name" value="HILLARIN"/>
    <property type="match status" value="1"/>
</dbReference>
<dbReference type="HOGENOM" id="CLU_023412_1_0_1"/>
<protein>
    <recommendedName>
        <fullName evidence="1">KY-like immunoglobulin-like domain-containing protein</fullName>
    </recommendedName>
</protein>
<dbReference type="SUPFAM" id="SSF54001">
    <property type="entry name" value="Cysteine proteinases"/>
    <property type="match status" value="1"/>
</dbReference>
<dbReference type="AlphaFoldDB" id="V4BDI8"/>